<evidence type="ECO:0000313" key="1">
    <source>
        <dbReference type="EMBL" id="GAG01802.1"/>
    </source>
</evidence>
<dbReference type="EMBL" id="BARS01026543">
    <property type="protein sequence ID" value="GAG01802.1"/>
    <property type="molecule type" value="Genomic_DNA"/>
</dbReference>
<comment type="caution">
    <text evidence="1">The sequence shown here is derived from an EMBL/GenBank/DDBJ whole genome shotgun (WGS) entry which is preliminary data.</text>
</comment>
<accession>X0URC9</accession>
<name>X0URC9_9ZZZZ</name>
<gene>
    <name evidence="1" type="ORF">S01H1_41819</name>
</gene>
<protein>
    <submittedName>
        <fullName evidence="1">Uncharacterized protein</fullName>
    </submittedName>
</protein>
<reference evidence="1" key="1">
    <citation type="journal article" date="2014" name="Front. Microbiol.">
        <title>High frequency of phylogenetically diverse reductive dehalogenase-homologous genes in deep subseafloor sedimentary metagenomes.</title>
        <authorList>
            <person name="Kawai M."/>
            <person name="Futagami T."/>
            <person name="Toyoda A."/>
            <person name="Takaki Y."/>
            <person name="Nishi S."/>
            <person name="Hori S."/>
            <person name="Arai W."/>
            <person name="Tsubouchi T."/>
            <person name="Morono Y."/>
            <person name="Uchiyama I."/>
            <person name="Ito T."/>
            <person name="Fujiyama A."/>
            <person name="Inagaki F."/>
            <person name="Takami H."/>
        </authorList>
    </citation>
    <scope>NUCLEOTIDE SEQUENCE</scope>
    <source>
        <strain evidence="1">Expedition CK06-06</strain>
    </source>
</reference>
<dbReference type="AlphaFoldDB" id="X0URC9"/>
<organism evidence="1">
    <name type="scientific">marine sediment metagenome</name>
    <dbReference type="NCBI Taxonomy" id="412755"/>
    <lineage>
        <taxon>unclassified sequences</taxon>
        <taxon>metagenomes</taxon>
        <taxon>ecological metagenomes</taxon>
    </lineage>
</organism>
<proteinExistence type="predicted"/>
<sequence length="128" mass="13835">MAVDPANGRRIKGAGSKFLKALQAKHVDPKNAIPLISELLTYFGAKLITSQDQKYEGALMAQIVNHLETVGGVTLEKLRVGDTLHSRQAITDKRDKQLRYLEVLVDAGIAPNHDRGGGSTVPPTVPLL</sequence>